<dbReference type="OrthoDB" id="10461141at2759"/>
<evidence type="ECO:0000313" key="1">
    <source>
        <dbReference type="EMBL" id="TEY43199.1"/>
    </source>
</evidence>
<protein>
    <submittedName>
        <fullName evidence="1">Uncharacterized protein</fullName>
    </submittedName>
</protein>
<name>A0A4Y8CRN5_9HELO</name>
<keyword evidence="2" id="KW-1185">Reference proteome</keyword>
<organism evidence="1 2">
    <name type="scientific">Botryotinia calthae</name>
    <dbReference type="NCBI Taxonomy" id="38488"/>
    <lineage>
        <taxon>Eukaryota</taxon>
        <taxon>Fungi</taxon>
        <taxon>Dikarya</taxon>
        <taxon>Ascomycota</taxon>
        <taxon>Pezizomycotina</taxon>
        <taxon>Leotiomycetes</taxon>
        <taxon>Helotiales</taxon>
        <taxon>Sclerotiniaceae</taxon>
        <taxon>Botryotinia</taxon>
    </lineage>
</organism>
<dbReference type="EMBL" id="PHWZ01000373">
    <property type="protein sequence ID" value="TEY43199.1"/>
    <property type="molecule type" value="Genomic_DNA"/>
</dbReference>
<gene>
    <name evidence="1" type="ORF">BOTCAL_0374g00010</name>
</gene>
<reference evidence="1 2" key="1">
    <citation type="submission" date="2017-11" db="EMBL/GenBank/DDBJ databases">
        <title>Comparative genomics of Botrytis spp.</title>
        <authorList>
            <person name="Valero-Jimenez C.A."/>
            <person name="Tapia P."/>
            <person name="Veloso J."/>
            <person name="Silva-Moreno E."/>
            <person name="Staats M."/>
            <person name="Valdes J.H."/>
            <person name="Van Kan J.A.L."/>
        </authorList>
    </citation>
    <scope>NUCLEOTIDE SEQUENCE [LARGE SCALE GENOMIC DNA]</scope>
    <source>
        <strain evidence="1 2">MUCL2830</strain>
    </source>
</reference>
<accession>A0A4Y8CRN5</accession>
<dbReference type="AlphaFoldDB" id="A0A4Y8CRN5"/>
<sequence>MSFPMIAQHQEKKRRHDVICTQVELSTPRIYNERYYYVQDPENQYCEGSSINVVSPWNYSSDFLFGREIAGLDGIIE</sequence>
<proteinExistence type="predicted"/>
<dbReference type="Proteomes" id="UP000297299">
    <property type="component" value="Unassembled WGS sequence"/>
</dbReference>
<comment type="caution">
    <text evidence="1">The sequence shown here is derived from an EMBL/GenBank/DDBJ whole genome shotgun (WGS) entry which is preliminary data.</text>
</comment>
<evidence type="ECO:0000313" key="2">
    <source>
        <dbReference type="Proteomes" id="UP000297299"/>
    </source>
</evidence>